<name>A0A850DSU7_9MICO</name>
<dbReference type="EMBL" id="JABMCG010000091">
    <property type="protein sequence ID" value="NUU27565.1"/>
    <property type="molecule type" value="Genomic_DNA"/>
</dbReference>
<proteinExistence type="predicted"/>
<evidence type="ECO:0000313" key="1">
    <source>
        <dbReference type="EMBL" id="NUU27565.1"/>
    </source>
</evidence>
<sequence>MAAPARDLRPPGVAVRNPLLDSPVSRAGWLFATAVGLAIGVPLSTGRIRVVDGLVVCSGLPRWVFRRGGTCVGSVYLTRDNDGDRVLRHERVHVTQWRRYGMAMPLLYALAGRDPLRNRFEVEAGLEDGGYVR</sequence>
<protein>
    <submittedName>
        <fullName evidence="1">Fe-S oxidoreductase</fullName>
    </submittedName>
</protein>
<evidence type="ECO:0000313" key="2">
    <source>
        <dbReference type="Proteomes" id="UP000539146"/>
    </source>
</evidence>
<comment type="caution">
    <text evidence="1">The sequence shown here is derived from an EMBL/GenBank/DDBJ whole genome shotgun (WGS) entry which is preliminary data.</text>
</comment>
<gene>
    <name evidence="1" type="ORF">HP467_05485</name>
</gene>
<organism evidence="1 2">
    <name type="scientific">Curtobacterium citreum</name>
    <dbReference type="NCBI Taxonomy" id="2036"/>
    <lineage>
        <taxon>Bacteria</taxon>
        <taxon>Bacillati</taxon>
        <taxon>Actinomycetota</taxon>
        <taxon>Actinomycetes</taxon>
        <taxon>Micrococcales</taxon>
        <taxon>Microbacteriaceae</taxon>
        <taxon>Curtobacterium</taxon>
    </lineage>
</organism>
<accession>A0A850DSU7</accession>
<dbReference type="Proteomes" id="UP000539146">
    <property type="component" value="Unassembled WGS sequence"/>
</dbReference>
<reference evidence="1 2" key="1">
    <citation type="submission" date="2020-05" db="EMBL/GenBank/DDBJ databases">
        <title>Genome Sequencing of Type Strains.</title>
        <authorList>
            <person name="Lemaire J.F."/>
            <person name="Inderbitzin P."/>
            <person name="Gregorio O.A."/>
            <person name="Collins S.B."/>
            <person name="Wespe N."/>
            <person name="Knight-Connoni V."/>
        </authorList>
    </citation>
    <scope>NUCLEOTIDE SEQUENCE [LARGE SCALE GENOMIC DNA]</scope>
    <source>
        <strain evidence="1 2">DSM 20512</strain>
    </source>
</reference>
<dbReference type="AlphaFoldDB" id="A0A850DSU7"/>